<dbReference type="SUPFAM" id="SSF47413">
    <property type="entry name" value="lambda repressor-like DNA-binding domains"/>
    <property type="match status" value="1"/>
</dbReference>
<dbReference type="EMBL" id="JAUSUG010000001">
    <property type="protein sequence ID" value="MDQ0252651.1"/>
    <property type="molecule type" value="Genomic_DNA"/>
</dbReference>
<keyword evidence="4" id="KW-1185">Reference proteome</keyword>
<gene>
    <name evidence="3" type="ORF">J2S74_000023</name>
</gene>
<protein>
    <submittedName>
        <fullName evidence="3">Transcriptional regulator</fullName>
    </submittedName>
</protein>
<evidence type="ECO:0000313" key="3">
    <source>
        <dbReference type="EMBL" id="MDQ0252651.1"/>
    </source>
</evidence>
<dbReference type="Proteomes" id="UP001230005">
    <property type="component" value="Unassembled WGS sequence"/>
</dbReference>
<accession>A0ABT9ZN42</accession>
<dbReference type="RefSeq" id="WP_307320289.1">
    <property type="nucleotide sequence ID" value="NZ_JAUSUG010000001.1"/>
</dbReference>
<evidence type="ECO:0000259" key="2">
    <source>
        <dbReference type="PROSITE" id="PS50943"/>
    </source>
</evidence>
<dbReference type="InterPro" id="IPR010982">
    <property type="entry name" value="Lambda_DNA-bd_dom_sf"/>
</dbReference>
<dbReference type="InterPro" id="IPR001387">
    <property type="entry name" value="Cro/C1-type_HTH"/>
</dbReference>
<organism evidence="3 4">
    <name type="scientific">Evansella vedderi</name>
    <dbReference type="NCBI Taxonomy" id="38282"/>
    <lineage>
        <taxon>Bacteria</taxon>
        <taxon>Bacillati</taxon>
        <taxon>Bacillota</taxon>
        <taxon>Bacilli</taxon>
        <taxon>Bacillales</taxon>
        <taxon>Bacillaceae</taxon>
        <taxon>Evansella</taxon>
    </lineage>
</organism>
<comment type="caution">
    <text evidence="3">The sequence shown here is derived from an EMBL/GenBank/DDBJ whole genome shotgun (WGS) entry which is preliminary data.</text>
</comment>
<sequence>MPLKNRVKELRAKHNLTQSDLAQKTNVTRQTIAALEKGSYIPSLLLAMNIASTFHLPIEEIFFFEKEEEKK</sequence>
<name>A0ABT9ZN42_9BACI</name>
<dbReference type="Gene3D" id="1.10.260.40">
    <property type="entry name" value="lambda repressor-like DNA-binding domains"/>
    <property type="match status" value="1"/>
</dbReference>
<dbReference type="PANTHER" id="PTHR46558">
    <property type="entry name" value="TRACRIPTIONAL REGULATORY PROTEIN-RELATED-RELATED"/>
    <property type="match status" value="1"/>
</dbReference>
<proteinExistence type="predicted"/>
<evidence type="ECO:0000256" key="1">
    <source>
        <dbReference type="ARBA" id="ARBA00023125"/>
    </source>
</evidence>
<dbReference type="Pfam" id="PF01381">
    <property type="entry name" value="HTH_3"/>
    <property type="match status" value="1"/>
</dbReference>
<dbReference type="SMART" id="SM00530">
    <property type="entry name" value="HTH_XRE"/>
    <property type="match status" value="1"/>
</dbReference>
<dbReference type="CDD" id="cd00093">
    <property type="entry name" value="HTH_XRE"/>
    <property type="match status" value="1"/>
</dbReference>
<dbReference type="PROSITE" id="PS50943">
    <property type="entry name" value="HTH_CROC1"/>
    <property type="match status" value="1"/>
</dbReference>
<feature type="domain" description="HTH cro/C1-type" evidence="2">
    <location>
        <begin position="7"/>
        <end position="61"/>
    </location>
</feature>
<reference evidence="3 4" key="1">
    <citation type="submission" date="2023-07" db="EMBL/GenBank/DDBJ databases">
        <title>Genomic Encyclopedia of Type Strains, Phase IV (KMG-IV): sequencing the most valuable type-strain genomes for metagenomic binning, comparative biology and taxonomic classification.</title>
        <authorList>
            <person name="Goeker M."/>
        </authorList>
    </citation>
    <scope>NUCLEOTIDE SEQUENCE [LARGE SCALE GENOMIC DNA]</scope>
    <source>
        <strain evidence="3 4">DSM 9768</strain>
    </source>
</reference>
<dbReference type="PANTHER" id="PTHR46558:SF4">
    <property type="entry name" value="DNA-BIDING PHAGE PROTEIN"/>
    <property type="match status" value="1"/>
</dbReference>
<evidence type="ECO:0000313" key="4">
    <source>
        <dbReference type="Proteomes" id="UP001230005"/>
    </source>
</evidence>
<keyword evidence="1" id="KW-0238">DNA-binding</keyword>